<feature type="coiled-coil region" evidence="1">
    <location>
        <begin position="522"/>
        <end position="563"/>
    </location>
</feature>
<comment type="caution">
    <text evidence="3">The sequence shown here is derived from an EMBL/GenBank/DDBJ whole genome shotgun (WGS) entry which is preliminary data.</text>
</comment>
<dbReference type="OrthoDB" id="552574at2759"/>
<evidence type="ECO:0000259" key="2">
    <source>
        <dbReference type="Pfam" id="PF00168"/>
    </source>
</evidence>
<sequence>MAQPRTNLITHVSNKGFEVIEVMVHTAANIPINGQIIPNCYVTSQSKYTLESRDAVEKPNATVSIEGQFPVWNDLLFVETLEENVLNEELILLVIDEPQNKNIAEFRIPWDWLHPFYQYHLELNINIGRKAAEPLKLYVSLTRKQSYLAKKEFKYYGLEMLLNHFDNQMSQKLSIYAVARIVPNYLGYKNTFLKSSEASIIFTPIYFPSPSKTSFRRPPFSIEGYPQATLATRSSSIPVWNHNFNFISNEEKDSMFNESSDSGLVVEFYSFNKYNKTWSIKNLLGWCKIKLDKRCSKQLEDDETKSGLRTENMLVETDGSLAGQSSKNLTAEVVVRIVPDRSPRKILNSVNSTNLPVLNSYYYEDEIKKNIEPVYLQTKYLTRPPPVIPRSPEIPIQNTPRPRVVHTPINNNNNSNNSNTNPVILSSRSVPSLPIIPNDPNIYNIYNTSQIQQKETGDFLNYLKPNITDFRNVQIRDPSKVMLFQRDDFLEVPLDYRSTFLNYREPLNNDIEGWLIYYTNILNAYKSLVKKMNEDLVLYRQQIRNLELSNVQLTTRMNNFEDKKTVLIKLAEINETDKTKLNQSFLELKSRIALKTNENIVLKDQIERLQREIEKRKEGELEMRKLLLVQSSLKNELELMRQRLAKAYGLEDTVKRQEIVIEKLEQYIRRLNGSKRAESRNADIFKLKNDDYIFDL</sequence>
<dbReference type="Proteomes" id="UP000663879">
    <property type="component" value="Unassembled WGS sequence"/>
</dbReference>
<evidence type="ECO:0000313" key="4">
    <source>
        <dbReference type="Proteomes" id="UP000663879"/>
    </source>
</evidence>
<keyword evidence="1" id="KW-0175">Coiled coil</keyword>
<dbReference type="GO" id="GO:0005777">
    <property type="term" value="C:peroxisome"/>
    <property type="evidence" value="ECO:0007669"/>
    <property type="project" value="TreeGrafter"/>
</dbReference>
<feature type="domain" description="C2" evidence="2">
    <location>
        <begin position="233"/>
        <end position="300"/>
    </location>
</feature>
<accession>A0A813SF52</accession>
<dbReference type="InterPro" id="IPR039889">
    <property type="entry name" value="CCD33"/>
</dbReference>
<dbReference type="PANTHER" id="PTHR21623:SF2">
    <property type="entry name" value="COILED-COIL DOMAIN-CONTAINING PROTEIN 33"/>
    <property type="match status" value="1"/>
</dbReference>
<dbReference type="Pfam" id="PF00168">
    <property type="entry name" value="C2"/>
    <property type="match status" value="1"/>
</dbReference>
<dbReference type="InterPro" id="IPR000008">
    <property type="entry name" value="C2_dom"/>
</dbReference>
<protein>
    <recommendedName>
        <fullName evidence="2">C2 domain-containing protein</fullName>
    </recommendedName>
</protein>
<dbReference type="EMBL" id="CAJNOC010000756">
    <property type="protein sequence ID" value="CAF0799674.1"/>
    <property type="molecule type" value="Genomic_DNA"/>
</dbReference>
<keyword evidence="4" id="KW-1185">Reference proteome</keyword>
<name>A0A813SF52_9BILA</name>
<evidence type="ECO:0000256" key="1">
    <source>
        <dbReference type="SAM" id="Coils"/>
    </source>
</evidence>
<gene>
    <name evidence="3" type="ORF">OXX778_LOCUS6401</name>
</gene>
<dbReference type="AlphaFoldDB" id="A0A813SF52"/>
<feature type="coiled-coil region" evidence="1">
    <location>
        <begin position="592"/>
        <end position="619"/>
    </location>
</feature>
<organism evidence="3 4">
    <name type="scientific">Brachionus calyciflorus</name>
    <dbReference type="NCBI Taxonomy" id="104777"/>
    <lineage>
        <taxon>Eukaryota</taxon>
        <taxon>Metazoa</taxon>
        <taxon>Spiralia</taxon>
        <taxon>Gnathifera</taxon>
        <taxon>Rotifera</taxon>
        <taxon>Eurotatoria</taxon>
        <taxon>Monogononta</taxon>
        <taxon>Pseudotrocha</taxon>
        <taxon>Ploima</taxon>
        <taxon>Brachionidae</taxon>
        <taxon>Brachionus</taxon>
    </lineage>
</organism>
<evidence type="ECO:0000313" key="3">
    <source>
        <dbReference type="EMBL" id="CAF0799674.1"/>
    </source>
</evidence>
<reference evidence="3" key="1">
    <citation type="submission" date="2021-02" db="EMBL/GenBank/DDBJ databases">
        <authorList>
            <person name="Nowell W R."/>
        </authorList>
    </citation>
    <scope>NUCLEOTIDE SEQUENCE</scope>
    <source>
        <strain evidence="3">Ploen Becks lab</strain>
    </source>
</reference>
<proteinExistence type="predicted"/>
<dbReference type="PANTHER" id="PTHR21623">
    <property type="entry name" value="SPERIOLIN-BINDING FACTOR"/>
    <property type="match status" value="1"/>
</dbReference>